<proteinExistence type="predicted"/>
<organism evidence="1 2">
    <name type="scientific">Caenorhabditis tropicalis</name>
    <dbReference type="NCBI Taxonomy" id="1561998"/>
    <lineage>
        <taxon>Eukaryota</taxon>
        <taxon>Metazoa</taxon>
        <taxon>Ecdysozoa</taxon>
        <taxon>Nematoda</taxon>
        <taxon>Chromadorea</taxon>
        <taxon>Rhabditida</taxon>
        <taxon>Rhabditina</taxon>
        <taxon>Rhabditomorpha</taxon>
        <taxon>Rhabditoidea</taxon>
        <taxon>Rhabditidae</taxon>
        <taxon>Peloderinae</taxon>
        <taxon>Caenorhabditis</taxon>
    </lineage>
</organism>
<dbReference type="WBParaSite" id="Csp11.Scaffold628.g7256.t1">
    <property type="protein sequence ID" value="Csp11.Scaffold628.g7256.t1"/>
    <property type="gene ID" value="Csp11.Scaffold628.g7256"/>
</dbReference>
<keyword evidence="1" id="KW-1185">Reference proteome</keyword>
<protein>
    <submittedName>
        <fullName evidence="2">Uncharacterized protein</fullName>
    </submittedName>
</protein>
<dbReference type="Proteomes" id="UP000095282">
    <property type="component" value="Unplaced"/>
</dbReference>
<reference evidence="2" key="1">
    <citation type="submission" date="2016-11" db="UniProtKB">
        <authorList>
            <consortium name="WormBaseParasite"/>
        </authorList>
    </citation>
    <scope>IDENTIFICATION</scope>
</reference>
<sequence>MGSRKVKKKKQFTLDVVVVESKEGDLFGKPLPSFPRLQFFSSSFSSLSPHRLLLQYTLSAVSQLTIAQPI</sequence>
<evidence type="ECO:0000313" key="1">
    <source>
        <dbReference type="Proteomes" id="UP000095282"/>
    </source>
</evidence>
<evidence type="ECO:0000313" key="2">
    <source>
        <dbReference type="WBParaSite" id="Csp11.Scaffold628.g7256.t1"/>
    </source>
</evidence>
<name>A0A1I7TM19_9PELO</name>
<dbReference type="AlphaFoldDB" id="A0A1I7TM19"/>
<accession>A0A1I7TM19</accession>